<organism evidence="1 2">
    <name type="scientific">Vibrio cholerae</name>
    <dbReference type="NCBI Taxonomy" id="666"/>
    <lineage>
        <taxon>Bacteria</taxon>
        <taxon>Pseudomonadati</taxon>
        <taxon>Pseudomonadota</taxon>
        <taxon>Gammaproteobacteria</taxon>
        <taxon>Vibrionales</taxon>
        <taxon>Vibrionaceae</taxon>
        <taxon>Vibrio</taxon>
    </lineage>
</organism>
<evidence type="ECO:0000313" key="2">
    <source>
        <dbReference type="Proteomes" id="UP000044806"/>
    </source>
</evidence>
<dbReference type="AlphaFoldDB" id="A0A655QBY7"/>
<accession>A0A655QBY7</accession>
<name>A0A655QBY7_VIBCL</name>
<gene>
    <name evidence="1" type="ORF">ERS013165_01684</name>
</gene>
<protein>
    <submittedName>
        <fullName evidence="1">Uncharacterized protein</fullName>
    </submittedName>
</protein>
<dbReference type="EMBL" id="CWOW01000007">
    <property type="protein sequence ID" value="CSA47773.1"/>
    <property type="molecule type" value="Genomic_DNA"/>
</dbReference>
<evidence type="ECO:0000313" key="1">
    <source>
        <dbReference type="EMBL" id="CSA47773.1"/>
    </source>
</evidence>
<proteinExistence type="predicted"/>
<dbReference type="Proteomes" id="UP000044806">
    <property type="component" value="Unassembled WGS sequence"/>
</dbReference>
<reference evidence="1 2" key="1">
    <citation type="submission" date="2015-07" db="EMBL/GenBank/DDBJ databases">
        <authorList>
            <consortium name="Pathogen Informatics"/>
        </authorList>
    </citation>
    <scope>NUCLEOTIDE SEQUENCE [LARGE SCALE GENOMIC DNA]</scope>
    <source>
        <strain evidence="1 2">A51</strain>
    </source>
</reference>
<sequence length="58" mass="6787">MADDFRLCAKLNVAKWIFDAADVERFNEVTIVSKNREALCHLYRSQAACTERNRLRAR</sequence>